<evidence type="ECO:0000313" key="7">
    <source>
        <dbReference type="Proteomes" id="UP001215151"/>
    </source>
</evidence>
<dbReference type="InterPro" id="IPR003653">
    <property type="entry name" value="Peptidase_C48_C"/>
</dbReference>
<feature type="compositionally biased region" description="Basic and acidic residues" evidence="4">
    <location>
        <begin position="426"/>
        <end position="441"/>
    </location>
</feature>
<comment type="caution">
    <text evidence="6">The sequence shown here is derived from an EMBL/GenBank/DDBJ whole genome shotgun (WGS) entry which is preliminary data.</text>
</comment>
<feature type="region of interest" description="Disordered" evidence="4">
    <location>
        <begin position="356"/>
        <end position="446"/>
    </location>
</feature>
<evidence type="ECO:0000256" key="2">
    <source>
        <dbReference type="ARBA" id="ARBA00022670"/>
    </source>
</evidence>
<dbReference type="SUPFAM" id="SSF54001">
    <property type="entry name" value="Cysteine proteinases"/>
    <property type="match status" value="1"/>
</dbReference>
<feature type="compositionally biased region" description="Basic residues" evidence="4">
    <location>
        <begin position="365"/>
        <end position="374"/>
    </location>
</feature>
<organism evidence="6 7">
    <name type="scientific">Trametes cubensis</name>
    <dbReference type="NCBI Taxonomy" id="1111947"/>
    <lineage>
        <taxon>Eukaryota</taxon>
        <taxon>Fungi</taxon>
        <taxon>Dikarya</taxon>
        <taxon>Basidiomycota</taxon>
        <taxon>Agaricomycotina</taxon>
        <taxon>Agaricomycetes</taxon>
        <taxon>Polyporales</taxon>
        <taxon>Polyporaceae</taxon>
        <taxon>Trametes</taxon>
    </lineage>
</organism>
<dbReference type="EMBL" id="JAPEVG010000017">
    <property type="protein sequence ID" value="KAJ8496201.1"/>
    <property type="molecule type" value="Genomic_DNA"/>
</dbReference>
<gene>
    <name evidence="6" type="ORF">ONZ51_g1297</name>
</gene>
<dbReference type="GO" id="GO:0019783">
    <property type="term" value="F:ubiquitin-like protein peptidase activity"/>
    <property type="evidence" value="ECO:0007669"/>
    <property type="project" value="UniProtKB-ARBA"/>
</dbReference>
<evidence type="ECO:0000256" key="3">
    <source>
        <dbReference type="ARBA" id="ARBA00022801"/>
    </source>
</evidence>
<evidence type="ECO:0000256" key="4">
    <source>
        <dbReference type="SAM" id="MobiDB-lite"/>
    </source>
</evidence>
<feature type="region of interest" description="Disordered" evidence="4">
    <location>
        <begin position="1495"/>
        <end position="1541"/>
    </location>
</feature>
<sequence>MSSTIDLLDDAEALSEWKDTDWIMQNKKYPAVDTPPPVLAARRQVLAIPPDQASLLPAPHIPVSQLLRLDLPSQPARLTFEKASKAFSQELPTDTLVGITWSRPIPPPPFLKDLESAFGQAWFDGAQSIVDSRYKQSRLPLHALTYWSEMSMTLMKKATWRKAVVWLDKLDEKFVSTGLSQRARGFMDTLAWGEDLRVLGAATTTDALARLLSDQWLDDEAVDMLTTNLANRVLANPELSCNTIVTTLAFQHCVMATYVHGRPIEQDSMLHALKARLDDGQKKRLFFPINVDNNHWVAFCVNFVDRTISYGDSQLPLNSKTKPSRTIRELVKALQAWLKGEFDAVFRCNGNAIPHGIQQDSSSCGKRKTTHTRRASTTSFDEPHPQQSLASIDDIPAPSTAPTDSSSDESKDEGTECSTDESDTDSDGHIIDTRPKGRQNDSRIAGPVGISRSAQDAAQINVSLQNGSFNINKKKLDRFLKKLAALDRAAEVREFGKRRRWQVWHSRCAKWKYMKGPYSTTRFREHVTKCNARQFGVGKKMPRTTTHSLLTWFKKVDGNPSRGSASLGSNGTTDKRPSNLVDVNKEEMSEDVSITNRIAQTVSDSNTLPCTGINERVDERIPLYLRRAFTDGGGSTTVGALSEQRYGRPYKELSQAEKTIIDDIQVQRRTWRNDIHATVVRSVTCERFVDASLVNADQPALCGKCSDVLDSQPFKNTLRKAVYRASEKFHYKHLNSKYRSETLAHLFSHSRGLESILMTEDPDATAYARLAAGLANGALSGYPVVGNMMSALAELMDREERGVGRQNFQYGPSLVEFANMCAIISPELYRLLAQHFPLPTIRHLKKTQNVAPKFPLSVCSDTFTIVDDYLRKLHYQGKPVGLSCDDTKLHPSFRTYWDAEKECHMLVGGTDEPRAVANVEELQRLLHDPSIAKATKLRLWCLQIPLPKVPPIVVAARAIPNSLSVADLHALIKPLLKGLLERGVAVCSYACDGTETERALQNLLIQDADHHITHIIPHPLGADHPPLTVEIAVYNGQPIVMIQDSKHALKTFRNNLFSGARLLILGNDVAMYGWARLLAFLEDSPLFNRDIEKLDRQDDNAATRLFSATTLEYLTQKHPERAAMVVYLFVLGELVDAYQNRHISHLERVKMVLRARYFLDTWRAYLKAAGYSESRHFISREAADIARILIDGLIGLIVIYRDHLDGKTPLVPWLHSSEVCEHVFAECRKLVKDFTHLDFLYMIPRLHVLLRSIIKFSHTTEAKARAAGYAHSYFDTDDIDLAQLAQFPTDAEIAAAAHDAWEETESLFSLVGIVPADFLTPAHATLNGPPGTLPSISSWYAPDASLSTSQPSPAVTPPSNHVQTAWLSDESDISSDEETEGNNMDDCNEAAQLEGLIGAHEHTWSERDDRADEQFLNLTCAAAALAMNDTVIAQNAASHVLDAELAQYEEEDRLEIQMAFEAASSKLLGCLPAEPTRAFDRPLFSAENIDYSPINNIRQAHGTRRAAQSVRMGQRSNGTSEPDSKSTAAPSSESDILSSSKAKESARRLLIRQMEDVIRQQQSGQGIGMGLERSARWTNAPPNGNSLNATLSAGQRAATVLKRRLKVFAQHRVPDSSQVADALIGKPTQGSLHSLLGPDTYGLVFLESRLLVGRVLAVYSRDGGKNGKHSWRPSVDHIGLVSYVAIQVYEPIHSTQFRAILRRMAPYQTFTFALISADLFLRVLPGEHTLSADRRTLTLDTSVLDALQRLQQPTTLTNLSLAIKELGKLRRKSGQAADEDLGN</sequence>
<keyword evidence="3" id="KW-0378">Hydrolase</keyword>
<keyword evidence="2" id="KW-0645">Protease</keyword>
<accession>A0AAD7U1W2</accession>
<proteinExistence type="inferred from homology"/>
<feature type="domain" description="Ubiquitin-like protease family profile" evidence="5">
    <location>
        <begin position="201"/>
        <end position="375"/>
    </location>
</feature>
<dbReference type="InterPro" id="IPR038765">
    <property type="entry name" value="Papain-like_cys_pep_sf"/>
</dbReference>
<dbReference type="Pfam" id="PF02902">
    <property type="entry name" value="Peptidase_C48"/>
    <property type="match status" value="1"/>
</dbReference>
<reference evidence="6" key="1">
    <citation type="submission" date="2022-11" db="EMBL/GenBank/DDBJ databases">
        <title>Genome Sequence of Cubamyces cubensis.</title>
        <authorList>
            <person name="Buettner E."/>
        </authorList>
    </citation>
    <scope>NUCLEOTIDE SEQUENCE</scope>
    <source>
        <strain evidence="6">MPL-01</strain>
    </source>
</reference>
<feature type="compositionally biased region" description="Polar residues" evidence="4">
    <location>
        <begin position="1514"/>
        <end position="1540"/>
    </location>
</feature>
<evidence type="ECO:0000256" key="1">
    <source>
        <dbReference type="ARBA" id="ARBA00005234"/>
    </source>
</evidence>
<dbReference type="Gene3D" id="3.40.395.10">
    <property type="entry name" value="Adenoviral Proteinase, Chain A"/>
    <property type="match status" value="1"/>
</dbReference>
<keyword evidence="7" id="KW-1185">Reference proteome</keyword>
<name>A0AAD7U1W2_9APHY</name>
<dbReference type="GO" id="GO:0008234">
    <property type="term" value="F:cysteine-type peptidase activity"/>
    <property type="evidence" value="ECO:0007669"/>
    <property type="project" value="InterPro"/>
</dbReference>
<evidence type="ECO:0000259" key="5">
    <source>
        <dbReference type="PROSITE" id="PS50600"/>
    </source>
</evidence>
<dbReference type="Proteomes" id="UP001215151">
    <property type="component" value="Unassembled WGS sequence"/>
</dbReference>
<feature type="compositionally biased region" description="Polar residues" evidence="4">
    <location>
        <begin position="375"/>
        <end position="390"/>
    </location>
</feature>
<evidence type="ECO:0000313" key="6">
    <source>
        <dbReference type="EMBL" id="KAJ8496201.1"/>
    </source>
</evidence>
<dbReference type="GO" id="GO:0006508">
    <property type="term" value="P:proteolysis"/>
    <property type="evidence" value="ECO:0007669"/>
    <property type="project" value="UniProtKB-KW"/>
</dbReference>
<dbReference type="PROSITE" id="PS50600">
    <property type="entry name" value="ULP_PROTEASE"/>
    <property type="match status" value="1"/>
</dbReference>
<feature type="compositionally biased region" description="Low complexity" evidence="4">
    <location>
        <begin position="396"/>
        <end position="405"/>
    </location>
</feature>
<protein>
    <recommendedName>
        <fullName evidence="5">Ubiquitin-like protease family profile domain-containing protein</fullName>
    </recommendedName>
</protein>
<comment type="similarity">
    <text evidence="1">Belongs to the peptidase C48 family.</text>
</comment>